<dbReference type="Gene3D" id="1.10.357.40">
    <property type="entry name" value="YbiA-like"/>
    <property type="match status" value="1"/>
</dbReference>
<dbReference type="SUPFAM" id="SSF143990">
    <property type="entry name" value="YbiA-like"/>
    <property type="match status" value="1"/>
</dbReference>
<dbReference type="PANTHER" id="PTHR13078:SF57">
    <property type="entry name" value="DEHYDRATASE, PUTATIVE (AFU_ORTHOLOGUE AFUA_5G00640)-RELATED"/>
    <property type="match status" value="1"/>
</dbReference>
<dbReference type="Gene3D" id="3.10.129.10">
    <property type="entry name" value="Hotdog Thioesterase"/>
    <property type="match status" value="1"/>
</dbReference>
<dbReference type="Proteomes" id="UP000005446">
    <property type="component" value="Unassembled WGS sequence"/>
</dbReference>
<feature type="domain" description="MaoC-like" evidence="2">
    <location>
        <begin position="2"/>
        <end position="69"/>
    </location>
</feature>
<gene>
    <name evidence="4" type="ORF">M7I_2563</name>
</gene>
<evidence type="ECO:0000256" key="1">
    <source>
        <dbReference type="SAM" id="MobiDB-lite"/>
    </source>
</evidence>
<dbReference type="InterPro" id="IPR002539">
    <property type="entry name" value="MaoC-like_dom"/>
</dbReference>
<sequence>MGFGGAIMHGLSSWNFACHGLLKAMGGSDPKNIKEFQARFASPVKPGDKLVTDIWKTGDVKDGWEEIRFVTKIEGGKVCLSNGRALMKVVGGAQNTNEDKSPSTQEPNTTQESLPVPNPETSPLLFYGPNHIPHGILSQHHPIPFTHPSHPSTTFTTAEQYMMYRKAVLFSCPSIAAQILLTSNPRTQKSLGRKVRGFDEGIWEKEREGIVEEGNFWKFGGEGREMSEGVRRAREVLLGTGERELVEASPRDRVWGVGFGVGEAEGRREEWGLNLLGKCLMRVRERIRMVEERKVEERRVAEGKDGKESVEGEVVEG</sequence>
<evidence type="ECO:0000313" key="5">
    <source>
        <dbReference type="Proteomes" id="UP000005446"/>
    </source>
</evidence>
<dbReference type="SUPFAM" id="SSF54637">
    <property type="entry name" value="Thioesterase/thiol ester dehydrase-isomerase"/>
    <property type="match status" value="1"/>
</dbReference>
<organism evidence="4 5">
    <name type="scientific">Glarea lozoyensis (strain ATCC 74030 / MF5533)</name>
    <dbReference type="NCBI Taxonomy" id="1104152"/>
    <lineage>
        <taxon>Eukaryota</taxon>
        <taxon>Fungi</taxon>
        <taxon>Dikarya</taxon>
        <taxon>Ascomycota</taxon>
        <taxon>Pezizomycotina</taxon>
        <taxon>Leotiomycetes</taxon>
        <taxon>Helotiales</taxon>
        <taxon>Helotiaceae</taxon>
        <taxon>Glarea</taxon>
    </lineage>
</organism>
<dbReference type="AlphaFoldDB" id="H0EJ39"/>
<feature type="region of interest" description="Disordered" evidence="1">
    <location>
        <begin position="296"/>
        <end position="317"/>
    </location>
</feature>
<dbReference type="OrthoDB" id="206452at2759"/>
<comment type="caution">
    <text evidence="4">The sequence shown here is derived from an EMBL/GenBank/DDBJ whole genome shotgun (WGS) entry which is preliminary data.</text>
</comment>
<dbReference type="GO" id="GO:0006635">
    <property type="term" value="P:fatty acid beta-oxidation"/>
    <property type="evidence" value="ECO:0007669"/>
    <property type="project" value="TreeGrafter"/>
</dbReference>
<dbReference type="EMBL" id="AGUE01000053">
    <property type="protein sequence ID" value="EHL01472.1"/>
    <property type="molecule type" value="Genomic_DNA"/>
</dbReference>
<accession>H0EJ39</accession>
<dbReference type="PANTHER" id="PTHR13078">
    <property type="entry name" value="PEROXISOMAL MULTIFUNCTIONAL ENZYME TYPE 2-RELATED"/>
    <property type="match status" value="1"/>
</dbReference>
<dbReference type="HOGENOM" id="CLU_877322_0_0_1"/>
<dbReference type="InterPro" id="IPR029069">
    <property type="entry name" value="HotDog_dom_sf"/>
</dbReference>
<dbReference type="InterPro" id="IPR012816">
    <property type="entry name" value="NADAR"/>
</dbReference>
<dbReference type="GO" id="GO:0004300">
    <property type="term" value="F:enoyl-CoA hydratase activity"/>
    <property type="evidence" value="ECO:0007669"/>
    <property type="project" value="TreeGrafter"/>
</dbReference>
<evidence type="ECO:0008006" key="6">
    <source>
        <dbReference type="Google" id="ProtNLM"/>
    </source>
</evidence>
<dbReference type="GO" id="GO:0044594">
    <property type="term" value="F:17-beta-hydroxysteroid dehydrogenase (NAD+) activity"/>
    <property type="evidence" value="ECO:0007669"/>
    <property type="project" value="TreeGrafter"/>
</dbReference>
<dbReference type="GO" id="GO:0005777">
    <property type="term" value="C:peroxisome"/>
    <property type="evidence" value="ECO:0007669"/>
    <property type="project" value="TreeGrafter"/>
</dbReference>
<protein>
    <recommendedName>
        <fullName evidence="6">NADAR domain-containing protein</fullName>
    </recommendedName>
</protein>
<dbReference type="Pfam" id="PF01575">
    <property type="entry name" value="MaoC_dehydratas"/>
    <property type="match status" value="1"/>
</dbReference>
<evidence type="ECO:0000313" key="4">
    <source>
        <dbReference type="EMBL" id="EHL01472.1"/>
    </source>
</evidence>
<feature type="region of interest" description="Disordered" evidence="1">
    <location>
        <begin position="94"/>
        <end position="122"/>
    </location>
</feature>
<dbReference type="NCBIfam" id="TIGR02464">
    <property type="entry name" value="ribofla_fusion"/>
    <property type="match status" value="1"/>
</dbReference>
<name>H0EJ39_GLAL7</name>
<feature type="domain" description="NADAR" evidence="3">
    <location>
        <begin position="125"/>
        <end position="288"/>
    </location>
</feature>
<dbReference type="InterPro" id="IPR037238">
    <property type="entry name" value="YbiA-like_sf"/>
</dbReference>
<dbReference type="InParanoid" id="H0EJ39"/>
<feature type="compositionally biased region" description="Basic and acidic residues" evidence="1">
    <location>
        <begin position="296"/>
        <end position="310"/>
    </location>
</feature>
<proteinExistence type="predicted"/>
<dbReference type="GO" id="GO:0003857">
    <property type="term" value="F:(3S)-3-hydroxyacyl-CoA dehydrogenase (NAD+) activity"/>
    <property type="evidence" value="ECO:0007669"/>
    <property type="project" value="TreeGrafter"/>
</dbReference>
<evidence type="ECO:0000259" key="3">
    <source>
        <dbReference type="Pfam" id="PF08719"/>
    </source>
</evidence>
<dbReference type="CDD" id="cd15457">
    <property type="entry name" value="NADAR"/>
    <property type="match status" value="1"/>
</dbReference>
<evidence type="ECO:0000259" key="2">
    <source>
        <dbReference type="Pfam" id="PF01575"/>
    </source>
</evidence>
<keyword evidence="5" id="KW-1185">Reference proteome</keyword>
<dbReference type="Pfam" id="PF08719">
    <property type="entry name" value="NADAR"/>
    <property type="match status" value="1"/>
</dbReference>
<reference evidence="4 5" key="1">
    <citation type="journal article" date="2012" name="Eukaryot. Cell">
        <title>Genome sequence of the fungus Glarea lozoyensis: the first genome sequence of a species from the Helotiaceae family.</title>
        <authorList>
            <person name="Youssar L."/>
            <person name="Gruening B.A."/>
            <person name="Erxleben A."/>
            <person name="Guenther S."/>
            <person name="Huettel W."/>
        </authorList>
    </citation>
    <scope>NUCLEOTIDE SEQUENCE [LARGE SCALE GENOMIC DNA]</scope>
    <source>
        <strain evidence="5">ATCC 74030 / MF5533</strain>
    </source>
</reference>
<feature type="compositionally biased region" description="Polar residues" evidence="1">
    <location>
        <begin position="102"/>
        <end position="113"/>
    </location>
</feature>